<dbReference type="OrthoDB" id="3404894at2"/>
<organism evidence="3 4">
    <name type="scientific">Aliikangiella coralliicola</name>
    <dbReference type="NCBI Taxonomy" id="2592383"/>
    <lineage>
        <taxon>Bacteria</taxon>
        <taxon>Pseudomonadati</taxon>
        <taxon>Pseudomonadota</taxon>
        <taxon>Gammaproteobacteria</taxon>
        <taxon>Oceanospirillales</taxon>
        <taxon>Pleioneaceae</taxon>
        <taxon>Aliikangiella</taxon>
    </lineage>
</organism>
<dbReference type="Gene3D" id="2.60.120.200">
    <property type="match status" value="1"/>
</dbReference>
<evidence type="ECO:0000313" key="4">
    <source>
        <dbReference type="Proteomes" id="UP000315439"/>
    </source>
</evidence>
<comment type="caution">
    <text evidence="3">The sequence shown here is derived from an EMBL/GenBank/DDBJ whole genome shotgun (WGS) entry which is preliminary data.</text>
</comment>
<dbReference type="InterPro" id="IPR013320">
    <property type="entry name" value="ConA-like_dom_sf"/>
</dbReference>
<dbReference type="CDD" id="cd00413">
    <property type="entry name" value="Glyco_hydrolase_16"/>
    <property type="match status" value="1"/>
</dbReference>
<reference evidence="3 4" key="1">
    <citation type="submission" date="2019-07" db="EMBL/GenBank/DDBJ databases">
        <title>Draft genome for Aliikangiella sp. M105.</title>
        <authorList>
            <person name="Wang G."/>
        </authorList>
    </citation>
    <scope>NUCLEOTIDE SEQUENCE [LARGE SCALE GENOMIC DNA]</scope>
    <source>
        <strain evidence="3 4">M105</strain>
    </source>
</reference>
<name>A0A545UCD0_9GAMM</name>
<keyword evidence="4" id="KW-1185">Reference proteome</keyword>
<dbReference type="PROSITE" id="PS51762">
    <property type="entry name" value="GH16_2"/>
    <property type="match status" value="1"/>
</dbReference>
<dbReference type="SUPFAM" id="SSF49899">
    <property type="entry name" value="Concanavalin A-like lectins/glucanases"/>
    <property type="match status" value="1"/>
</dbReference>
<feature type="domain" description="GH16" evidence="2">
    <location>
        <begin position="39"/>
        <end position="293"/>
    </location>
</feature>
<proteinExistence type="inferred from homology"/>
<evidence type="ECO:0000313" key="3">
    <source>
        <dbReference type="EMBL" id="TQV87131.1"/>
    </source>
</evidence>
<comment type="similarity">
    <text evidence="1">Belongs to the glycosyl hydrolase 16 family.</text>
</comment>
<dbReference type="GO" id="GO:0005975">
    <property type="term" value="P:carbohydrate metabolic process"/>
    <property type="evidence" value="ECO:0007669"/>
    <property type="project" value="InterPro"/>
</dbReference>
<dbReference type="EMBL" id="VIKS01000009">
    <property type="protein sequence ID" value="TQV87131.1"/>
    <property type="molecule type" value="Genomic_DNA"/>
</dbReference>
<dbReference type="Proteomes" id="UP000315439">
    <property type="component" value="Unassembled WGS sequence"/>
</dbReference>
<keyword evidence="3" id="KW-0378">Hydrolase</keyword>
<protein>
    <submittedName>
        <fullName evidence="3">Glycoside hydrolase family 16 protein</fullName>
    </submittedName>
</protein>
<accession>A0A545UCD0</accession>
<dbReference type="GO" id="GO:0004553">
    <property type="term" value="F:hydrolase activity, hydrolyzing O-glycosyl compounds"/>
    <property type="evidence" value="ECO:0007669"/>
    <property type="project" value="InterPro"/>
</dbReference>
<evidence type="ECO:0000259" key="2">
    <source>
        <dbReference type="PROSITE" id="PS51762"/>
    </source>
</evidence>
<dbReference type="InterPro" id="IPR000757">
    <property type="entry name" value="Beta-glucanase-like"/>
</dbReference>
<gene>
    <name evidence="3" type="ORF">FLL46_15105</name>
</gene>
<dbReference type="RefSeq" id="WP_142932154.1">
    <property type="nucleotide sequence ID" value="NZ_ML660165.1"/>
</dbReference>
<sequence length="331" mass="37708">MYQLIKQRIKSVQWILATAGISMCVSCSAQQKAELAKTDSQKGSTEKTEHQSKAAILFDDFNYQDLNAFYQNGWKARTQTGHPGVKGASWSEEGISFLQASEGALNGMARITSYTDGTAENTLHTQICHARKYREGTFAARVYFRNKPTHGPDGDEVIQTFYVISPLKAPMDLDYSELDFEYLPNGGWGKGEHALWATSWETFQLEPWTKVNENDTHFEDLKGWHTLVLQVGDNKVRYYVDGKMFAEHSDVIYPEERMSINFNQWFTPEGPIDSKEKRVYQEDIDWVYHNADEILSPLEVDRKVAELRKNKVNFRDTVSPGTPVLPSPCGL</sequence>
<dbReference type="AlphaFoldDB" id="A0A545UCD0"/>
<evidence type="ECO:0000256" key="1">
    <source>
        <dbReference type="ARBA" id="ARBA00006865"/>
    </source>
</evidence>